<dbReference type="STRING" id="890420.SAMN05216226_10473"/>
<dbReference type="AlphaFoldDB" id="A0A1G8U654"/>
<dbReference type="GO" id="GO:0006571">
    <property type="term" value="P:tyrosine biosynthetic process"/>
    <property type="evidence" value="ECO:0007669"/>
    <property type="project" value="TreeGrafter"/>
</dbReference>
<dbReference type="InterPro" id="IPR036291">
    <property type="entry name" value="NAD(P)-bd_dom_sf"/>
</dbReference>
<evidence type="ECO:0000313" key="4">
    <source>
        <dbReference type="Proteomes" id="UP000198856"/>
    </source>
</evidence>
<dbReference type="Pfam" id="PF02153">
    <property type="entry name" value="PDH_N"/>
    <property type="match status" value="1"/>
</dbReference>
<dbReference type="SUPFAM" id="SSF51735">
    <property type="entry name" value="NAD(P)-binding Rossmann-fold domains"/>
    <property type="match status" value="1"/>
</dbReference>
<evidence type="ECO:0000313" key="3">
    <source>
        <dbReference type="EMBL" id="SDJ49211.1"/>
    </source>
</evidence>
<dbReference type="OrthoDB" id="24743at2157"/>
<dbReference type="GO" id="GO:0008977">
    <property type="term" value="F:prephenate dehydrogenase (NAD+) activity"/>
    <property type="evidence" value="ECO:0007669"/>
    <property type="project" value="TreeGrafter"/>
</dbReference>
<gene>
    <name evidence="3" type="ORF">SAMN05216226_10473</name>
</gene>
<sequence length="253" mass="26242">METLIVGAGAMGQWVGATLTDPTASVSPPGSAASCTVSYYDQDPAAAEQAASATGTRAVTTPDESYDLVCIAVPIPAAATAIAAHASRAQAAAIDLTGTMTEPVDALAQHAAGVERASFHPLFSPDNEPGNVPVVVDADGPTVAFVRDRLTERDNEVFETTAAEHDEAMETVQSQAHAAILAYALAGESAPDRFQTTVSRQLDSLVEQVTGGESRVYADIQAAFDGADEVADAAASIADADRETFEKLYDQIR</sequence>
<dbReference type="SUPFAM" id="SSF48179">
    <property type="entry name" value="6-phosphogluconate dehydrogenase C-terminal domain-like"/>
    <property type="match status" value="1"/>
</dbReference>
<evidence type="ECO:0000256" key="1">
    <source>
        <dbReference type="ARBA" id="ARBA00023002"/>
    </source>
</evidence>
<protein>
    <submittedName>
        <fullName evidence="3">Prephenate dehydrogenase</fullName>
    </submittedName>
</protein>
<proteinExistence type="predicted"/>
<name>A0A1G8U654_9EURY</name>
<dbReference type="EMBL" id="FNFC01000004">
    <property type="protein sequence ID" value="SDJ49211.1"/>
    <property type="molecule type" value="Genomic_DNA"/>
</dbReference>
<keyword evidence="4" id="KW-1185">Reference proteome</keyword>
<feature type="domain" description="Prephenate dehydrogenase nucleotide-binding" evidence="2">
    <location>
        <begin position="35"/>
        <end position="127"/>
    </location>
</feature>
<reference evidence="3 4" key="1">
    <citation type="submission" date="2016-10" db="EMBL/GenBank/DDBJ databases">
        <authorList>
            <person name="de Groot N.N."/>
        </authorList>
    </citation>
    <scope>NUCLEOTIDE SEQUENCE [LARGE SCALE GENOMIC DNA]</scope>
    <source>
        <strain evidence="3 4">IBRC-M10015</strain>
    </source>
</reference>
<dbReference type="Proteomes" id="UP000198856">
    <property type="component" value="Unassembled WGS sequence"/>
</dbReference>
<keyword evidence="1" id="KW-0560">Oxidoreductase</keyword>
<dbReference type="RefSeq" id="WP_092700140.1">
    <property type="nucleotide sequence ID" value="NZ_FNFC01000004.1"/>
</dbReference>
<accession>A0A1G8U654</accession>
<dbReference type="InterPro" id="IPR046826">
    <property type="entry name" value="PDH_N"/>
</dbReference>
<evidence type="ECO:0000259" key="2">
    <source>
        <dbReference type="Pfam" id="PF02153"/>
    </source>
</evidence>
<dbReference type="Gene3D" id="3.40.50.720">
    <property type="entry name" value="NAD(P)-binding Rossmann-like Domain"/>
    <property type="match status" value="1"/>
</dbReference>
<dbReference type="PANTHER" id="PTHR21363">
    <property type="entry name" value="PREPHENATE DEHYDROGENASE"/>
    <property type="match status" value="1"/>
</dbReference>
<dbReference type="GO" id="GO:0070403">
    <property type="term" value="F:NAD+ binding"/>
    <property type="evidence" value="ECO:0007669"/>
    <property type="project" value="InterPro"/>
</dbReference>
<organism evidence="3 4">
    <name type="scientific">Halovenus aranensis</name>
    <dbReference type="NCBI Taxonomy" id="890420"/>
    <lineage>
        <taxon>Archaea</taxon>
        <taxon>Methanobacteriati</taxon>
        <taxon>Methanobacteriota</taxon>
        <taxon>Stenosarchaea group</taxon>
        <taxon>Halobacteria</taxon>
        <taxon>Halobacteriales</taxon>
        <taxon>Haloarculaceae</taxon>
        <taxon>Halovenus</taxon>
    </lineage>
</organism>
<dbReference type="PANTHER" id="PTHR21363:SF0">
    <property type="entry name" value="PREPHENATE DEHYDROGENASE [NADP(+)]"/>
    <property type="match status" value="1"/>
</dbReference>
<dbReference type="InterPro" id="IPR050812">
    <property type="entry name" value="Preph/Arog_dehydrog"/>
</dbReference>
<dbReference type="InterPro" id="IPR008927">
    <property type="entry name" value="6-PGluconate_DH-like_C_sf"/>
</dbReference>